<proteinExistence type="predicted"/>
<organism evidence="6 7">
    <name type="scientific">Actinokineospora fastidiosa</name>
    <dbReference type="NCBI Taxonomy" id="1816"/>
    <lineage>
        <taxon>Bacteria</taxon>
        <taxon>Bacillati</taxon>
        <taxon>Actinomycetota</taxon>
        <taxon>Actinomycetes</taxon>
        <taxon>Pseudonocardiales</taxon>
        <taxon>Pseudonocardiaceae</taxon>
        <taxon>Actinokineospora</taxon>
    </lineage>
</organism>
<dbReference type="RefSeq" id="WP_189211079.1">
    <property type="nucleotide sequence ID" value="NZ_BMRB01000002.1"/>
</dbReference>
<evidence type="ECO:0000313" key="6">
    <source>
        <dbReference type="EMBL" id="GGS34242.1"/>
    </source>
</evidence>
<feature type="domain" description="HTH tetR-type" evidence="5">
    <location>
        <begin position="9"/>
        <end position="69"/>
    </location>
</feature>
<dbReference type="GO" id="GO:0000976">
    <property type="term" value="F:transcription cis-regulatory region binding"/>
    <property type="evidence" value="ECO:0007669"/>
    <property type="project" value="TreeGrafter"/>
</dbReference>
<dbReference type="Pfam" id="PF00440">
    <property type="entry name" value="TetR_N"/>
    <property type="match status" value="1"/>
</dbReference>
<dbReference type="InterPro" id="IPR001647">
    <property type="entry name" value="HTH_TetR"/>
</dbReference>
<evidence type="ECO:0000313" key="7">
    <source>
        <dbReference type="Proteomes" id="UP000660680"/>
    </source>
</evidence>
<dbReference type="InterPro" id="IPR009057">
    <property type="entry name" value="Homeodomain-like_sf"/>
</dbReference>
<feature type="DNA-binding region" description="H-T-H motif" evidence="4">
    <location>
        <begin position="32"/>
        <end position="51"/>
    </location>
</feature>
<comment type="caution">
    <text evidence="6">The sequence shown here is derived from an EMBL/GenBank/DDBJ whole genome shotgun (WGS) entry which is preliminary data.</text>
</comment>
<keyword evidence="2 4" id="KW-0238">DNA-binding</keyword>
<dbReference type="PANTHER" id="PTHR30055">
    <property type="entry name" value="HTH-TYPE TRANSCRIPTIONAL REGULATOR RUTR"/>
    <property type="match status" value="1"/>
</dbReference>
<keyword evidence="1" id="KW-0805">Transcription regulation</keyword>
<dbReference type="Pfam" id="PF13305">
    <property type="entry name" value="TetR_C_33"/>
    <property type="match status" value="1"/>
</dbReference>
<dbReference type="PANTHER" id="PTHR30055:SF220">
    <property type="entry name" value="TETR-FAMILY REGULATORY PROTEIN"/>
    <property type="match status" value="1"/>
</dbReference>
<evidence type="ECO:0000259" key="5">
    <source>
        <dbReference type="PROSITE" id="PS50977"/>
    </source>
</evidence>
<name>A0A918GI53_9PSEU</name>
<reference evidence="6" key="1">
    <citation type="journal article" date="2014" name="Int. J. Syst. Evol. Microbiol.">
        <title>Complete genome sequence of Corynebacterium casei LMG S-19264T (=DSM 44701T), isolated from a smear-ripened cheese.</title>
        <authorList>
            <consortium name="US DOE Joint Genome Institute (JGI-PGF)"/>
            <person name="Walter F."/>
            <person name="Albersmeier A."/>
            <person name="Kalinowski J."/>
            <person name="Ruckert C."/>
        </authorList>
    </citation>
    <scope>NUCLEOTIDE SEQUENCE</scope>
    <source>
        <strain evidence="6">JCM 3276</strain>
    </source>
</reference>
<dbReference type="EMBL" id="BMRB01000002">
    <property type="protein sequence ID" value="GGS34242.1"/>
    <property type="molecule type" value="Genomic_DNA"/>
</dbReference>
<accession>A0A918GI53</accession>
<evidence type="ECO:0000256" key="2">
    <source>
        <dbReference type="ARBA" id="ARBA00023125"/>
    </source>
</evidence>
<evidence type="ECO:0000256" key="4">
    <source>
        <dbReference type="PROSITE-ProRule" id="PRU00335"/>
    </source>
</evidence>
<dbReference type="SUPFAM" id="SSF48498">
    <property type="entry name" value="Tetracyclin repressor-like, C-terminal domain"/>
    <property type="match status" value="1"/>
</dbReference>
<dbReference type="AlphaFoldDB" id="A0A918GI53"/>
<dbReference type="InterPro" id="IPR025996">
    <property type="entry name" value="MT1864/Rv1816-like_C"/>
</dbReference>
<gene>
    <name evidence="6" type="ORF">GCM10010171_30800</name>
</gene>
<evidence type="ECO:0000256" key="3">
    <source>
        <dbReference type="ARBA" id="ARBA00023163"/>
    </source>
</evidence>
<dbReference type="SUPFAM" id="SSF46689">
    <property type="entry name" value="Homeodomain-like"/>
    <property type="match status" value="1"/>
</dbReference>
<dbReference type="Gene3D" id="1.10.357.10">
    <property type="entry name" value="Tetracycline Repressor, domain 2"/>
    <property type="match status" value="1"/>
</dbReference>
<protein>
    <submittedName>
        <fullName evidence="6">TetR-family transcriptional regulator</fullName>
    </submittedName>
</protein>
<dbReference type="InterPro" id="IPR050109">
    <property type="entry name" value="HTH-type_TetR-like_transc_reg"/>
</dbReference>
<keyword evidence="7" id="KW-1185">Reference proteome</keyword>
<dbReference type="InterPro" id="IPR036271">
    <property type="entry name" value="Tet_transcr_reg_TetR-rel_C_sf"/>
</dbReference>
<dbReference type="Proteomes" id="UP000660680">
    <property type="component" value="Unassembled WGS sequence"/>
</dbReference>
<keyword evidence="3" id="KW-0804">Transcription</keyword>
<evidence type="ECO:0000256" key="1">
    <source>
        <dbReference type="ARBA" id="ARBA00023015"/>
    </source>
</evidence>
<dbReference type="PROSITE" id="PS50977">
    <property type="entry name" value="HTH_TETR_2"/>
    <property type="match status" value="1"/>
</dbReference>
<sequence>MAKSTYHHGDLRAALLAVAAEQIAAGGVDSVSLRELARRAGVSHAAPAHHFGDRRGLLTELAVEGFGLLADALAAAPDLRERAIAYVRFALAHPGHFEVMFRRDLLRPDDPRLADARARSGEYLRSGTASPPAALAAWSLVHGFASLWREGALAGSALATDSDPQALARLMVGAIRFE</sequence>
<reference evidence="6" key="2">
    <citation type="submission" date="2020-09" db="EMBL/GenBank/DDBJ databases">
        <authorList>
            <person name="Sun Q."/>
            <person name="Ohkuma M."/>
        </authorList>
    </citation>
    <scope>NUCLEOTIDE SEQUENCE</scope>
    <source>
        <strain evidence="6">JCM 3276</strain>
    </source>
</reference>
<dbReference type="GO" id="GO:0003700">
    <property type="term" value="F:DNA-binding transcription factor activity"/>
    <property type="evidence" value="ECO:0007669"/>
    <property type="project" value="TreeGrafter"/>
</dbReference>